<reference evidence="1" key="1">
    <citation type="submission" date="2020-12" db="EMBL/GenBank/DDBJ databases">
        <title>Metabolic potential, ecology and presence of endohyphal bacteria is reflected in genomic diversity of Mucoromycotina.</title>
        <authorList>
            <person name="Muszewska A."/>
            <person name="Okrasinska A."/>
            <person name="Steczkiewicz K."/>
            <person name="Drgas O."/>
            <person name="Orlowska M."/>
            <person name="Perlinska-Lenart U."/>
            <person name="Aleksandrzak-Piekarczyk T."/>
            <person name="Szatraj K."/>
            <person name="Zielenkiewicz U."/>
            <person name="Pilsyk S."/>
            <person name="Malc E."/>
            <person name="Mieczkowski P."/>
            <person name="Kruszewska J.S."/>
            <person name="Biernat P."/>
            <person name="Pawlowska J."/>
        </authorList>
    </citation>
    <scope>NUCLEOTIDE SEQUENCE</scope>
    <source>
        <strain evidence="1">WA0000017839</strain>
    </source>
</reference>
<comment type="caution">
    <text evidence="1">The sequence shown here is derived from an EMBL/GenBank/DDBJ whole genome shotgun (WGS) entry which is preliminary data.</text>
</comment>
<organism evidence="1 2">
    <name type="scientific">Mucor saturninus</name>
    <dbReference type="NCBI Taxonomy" id="64648"/>
    <lineage>
        <taxon>Eukaryota</taxon>
        <taxon>Fungi</taxon>
        <taxon>Fungi incertae sedis</taxon>
        <taxon>Mucoromycota</taxon>
        <taxon>Mucoromycotina</taxon>
        <taxon>Mucoromycetes</taxon>
        <taxon>Mucorales</taxon>
        <taxon>Mucorineae</taxon>
        <taxon>Mucoraceae</taxon>
        <taxon>Mucor</taxon>
    </lineage>
</organism>
<sequence>MHRANQTSSRPVVASVPVSAENANIRNADHLADASMEPATSRARTDEAAVEVTLEQFMANYHAASSLGNISQAALNNLLVETFVRGHVNGQPQAVGLSSSIVNSQPEFLFDVDSFVYVCDWAYPHHNIPFTYANFDVYFRPNFNYSIKKNLGLAYHYNDAPFGSGKLSACPNVNLASCGGFFVNVCFPALRQYYRGTANRSVIVGSNGGYAVDPEHHRLFVESVLMPTIARLFPTDAIATPVGFDSAACAGVGHASFQASTTELNLLLGEMRQLIEEDNGTDLSLFDGFFVVLVSHGMKLRFDSNLEYDDAEDFVLKTLKAIPFNRDFFSVDNIVIDLAVSLRAPSGTVCAGLWTNYYSLLETFFKKDSLGNFSGVMRLDDLSNIKNLGGFRYCPRKIDPASGILSMQAYCIFKQIQFARNSNSDRQCKDFSPEQVYNNSSGLAPWLSNFCRDLGLAETRSFGTRLEFRVSGPFADCLFEKLKDEATIAVVNTHARFFPSPVLFSFFSCRAKAFQTLLLALNNPVFKSSQEGLTLATVVSYLFSSILHRPVDTFSFKTIHRLVEESRSPFSPVLFLSDLIRFDGVRCAISPPFFRSVLSRHFPLRVMASLPVGQVSAQVSETSFLGPQERYTLPAGDVHISQLKVILANIVPADGYPGIDILVSNDVIDQSLYKILSKKANFCVTTGIFLAGRFSPDSVRLFSQLLMSELVESYSQWANRLLGITQDEFVQAGDRVFEGGFLEAFMSPDHYQVNFARDTKRNMKEWLLPSVEAIRSSTAESFKTMAWLVPSSPWKKLCSRGYYMTMVKHFDPNMHEETNMLEIMETFRGQVLDYIYDTYEVLPLLAKDRLWITRQKKLQFVFLREMN</sequence>
<keyword evidence="2" id="KW-1185">Reference proteome</keyword>
<proteinExistence type="predicted"/>
<dbReference type="Proteomes" id="UP000603453">
    <property type="component" value="Unassembled WGS sequence"/>
</dbReference>
<protein>
    <submittedName>
        <fullName evidence="1">Uncharacterized protein</fullName>
    </submittedName>
</protein>
<dbReference type="AlphaFoldDB" id="A0A8H7QHZ9"/>
<gene>
    <name evidence="1" type="ORF">INT47_009225</name>
</gene>
<name>A0A8H7QHZ9_9FUNG</name>
<evidence type="ECO:0000313" key="2">
    <source>
        <dbReference type="Proteomes" id="UP000603453"/>
    </source>
</evidence>
<accession>A0A8H7QHZ9</accession>
<dbReference type="OrthoDB" id="2302253at2759"/>
<evidence type="ECO:0000313" key="1">
    <source>
        <dbReference type="EMBL" id="KAG2193094.1"/>
    </source>
</evidence>
<dbReference type="EMBL" id="JAEPRD010000249">
    <property type="protein sequence ID" value="KAG2193094.1"/>
    <property type="molecule type" value="Genomic_DNA"/>
</dbReference>